<dbReference type="InterPro" id="IPR058912">
    <property type="entry name" value="HTH_animal"/>
</dbReference>
<sequence length="750" mass="86530">MCLLSKGLSFSPVRTCDTFQLDIDLERFFRNLRLKSFFSQPNTMVIDALTDTKGISQLNLKKVGLRKKSNFVPPATDPIIETYIKLVKSDISDLKSQLKSKPLLHTRHNLTLQDKRHLSDILSYKQVIFKPADKGGALVILDKNYYVNEIKTQLADESVYCALPKDPLTTVQNKIMRVVEPAFNDGVIDVDLKNFLYKVNPITPVFYTIPKIHKDLHHPPGRPIVANTDSVFSPLSIYLDKVLQPIMRNTKSFLKDTSQLLNILNDCKVTDQTLLASLDVNSLYTSIAHIAGLDAVEKWLHVASVYTEKEKAFFMNLLEIVLYDSYFMFGDIYYKQLQGTAMGSNVAPTYANLYMANFEDLFVYTNTLFQQYCSLYYRYIDDIIIFWEGSADTLVEFYENLNSVVPKLKFSLVHDTQSINFLDVTIRKMGTQIETDLYQKHTDRNNLLHNTSFHPRPLLKSLPITQFKRVKRIVSNKEQCDMRLNQMSERFVERGYPKRELQVSLDTAKGVCDAQLRIPLDNGTREKGERLAFVSQFSVASEHVRNIIRKHWQVLKMGISNVKEFSIPPLMAYKRNKNLKDLLVRADIGPQKKYTQRFLGTPKMGTFPCLSCAHCNNITKGEFFTHPHTGRTMPIRKYFTCDSMYVVYLIKCPCGLAYIGETTQKVKDRIKQHKSNIRCKQLQLPIPAHFHQMKHSISQLRYQVIDNVDPLRRGGDRQRLLKKLEMRWINTLGTLSPGGLNREYTPMMFI</sequence>
<feature type="domain" description="Reverse transcriptase" evidence="2">
    <location>
        <begin position="190"/>
        <end position="433"/>
    </location>
</feature>
<evidence type="ECO:0000259" key="1">
    <source>
        <dbReference type="PROSITE" id="PS50164"/>
    </source>
</evidence>
<reference evidence="3" key="1">
    <citation type="journal article" date="2010" name="Science">
        <title>The genome of the Western clawed frog Xenopus tropicalis.</title>
        <authorList>
            <person name="Hellsten U."/>
            <person name="Harland R.M."/>
            <person name="Gilchrist M.J."/>
            <person name="Hendrix D."/>
            <person name="Jurka J."/>
            <person name="Kapitonov V."/>
            <person name="Ovcharenko I."/>
            <person name="Putnam N.H."/>
            <person name="Shu S."/>
            <person name="Taher L."/>
            <person name="Blitz I.L."/>
            <person name="Blumberg B."/>
            <person name="Dichmann D.S."/>
            <person name="Dubchak I."/>
            <person name="Amaya E."/>
            <person name="Detter J.C."/>
            <person name="Fletcher R."/>
            <person name="Gerhard D.S."/>
            <person name="Goodstein D."/>
            <person name="Graves T."/>
            <person name="Grigoriev I.V."/>
            <person name="Grimwood J."/>
            <person name="Kawashima T."/>
            <person name="Lindquist E."/>
            <person name="Lucas S.M."/>
            <person name="Mead P.E."/>
            <person name="Mitros T."/>
            <person name="Ogino H."/>
            <person name="Ohta Y."/>
            <person name="Poliakov A.V."/>
            <person name="Pollet N."/>
            <person name="Robert J."/>
            <person name="Salamov A."/>
            <person name="Sater A.K."/>
            <person name="Schmutz J."/>
            <person name="Terry A."/>
            <person name="Vize P.D."/>
            <person name="Warren W.C."/>
            <person name="Wells D."/>
            <person name="Wills A."/>
            <person name="Wilson R.K."/>
            <person name="Zimmerman L.B."/>
            <person name="Zorn A.M."/>
            <person name="Grainger R."/>
            <person name="Grammer T."/>
            <person name="Khokha M.K."/>
            <person name="Richardson P.M."/>
            <person name="Rokhsar D.S."/>
        </authorList>
    </citation>
    <scope>NUCLEOTIDE SEQUENCE [LARGE SCALE GENOMIC DNA]</scope>
    <source>
        <strain evidence="3">Nigerian</strain>
    </source>
</reference>
<dbReference type="PROSITE" id="PS50164">
    <property type="entry name" value="GIY_YIG"/>
    <property type="match status" value="1"/>
</dbReference>
<dbReference type="PROSITE" id="PS50878">
    <property type="entry name" value="RT_POL"/>
    <property type="match status" value="1"/>
</dbReference>
<dbReference type="GeneTree" id="ENSGT00840000129931"/>
<dbReference type="Gene3D" id="3.40.1440.10">
    <property type="entry name" value="GIY-YIG endonuclease"/>
    <property type="match status" value="1"/>
</dbReference>
<dbReference type="InterPro" id="IPR000305">
    <property type="entry name" value="GIY-YIG_endonuc"/>
</dbReference>
<reference evidence="3" key="2">
    <citation type="submission" date="2021-03" db="UniProtKB">
        <authorList>
            <consortium name="Ensembl"/>
        </authorList>
    </citation>
    <scope>IDENTIFICATION</scope>
</reference>
<organism evidence="3">
    <name type="scientific">Xenopus tropicalis</name>
    <name type="common">Western clawed frog</name>
    <name type="synonym">Silurana tropicalis</name>
    <dbReference type="NCBI Taxonomy" id="8364"/>
    <lineage>
        <taxon>Eukaryota</taxon>
        <taxon>Metazoa</taxon>
        <taxon>Chordata</taxon>
        <taxon>Craniata</taxon>
        <taxon>Vertebrata</taxon>
        <taxon>Euteleostomi</taxon>
        <taxon>Amphibia</taxon>
        <taxon>Batrachia</taxon>
        <taxon>Anura</taxon>
        <taxon>Pipoidea</taxon>
        <taxon>Pipidae</taxon>
        <taxon>Xenopodinae</taxon>
        <taxon>Xenopus</taxon>
        <taxon>Silurana</taxon>
    </lineage>
</organism>
<dbReference type="CDD" id="cd10442">
    <property type="entry name" value="GIY-YIG_PLEs"/>
    <property type="match status" value="1"/>
</dbReference>
<dbReference type="PANTHER" id="PTHR21301">
    <property type="entry name" value="REVERSE TRANSCRIPTASE"/>
    <property type="match status" value="1"/>
</dbReference>
<name>A0A803JQT4_XENTR</name>
<dbReference type="AlphaFoldDB" id="A0A803JQT4"/>
<dbReference type="InParanoid" id="A0A803JQT4"/>
<dbReference type="InterPro" id="IPR000477">
    <property type="entry name" value="RT_dom"/>
</dbReference>
<protein>
    <recommendedName>
        <fullName evidence="4">Reverse transcriptase domain-containing protein</fullName>
    </recommendedName>
</protein>
<dbReference type="InterPro" id="IPR035901">
    <property type="entry name" value="GIY-YIG_endonuc_sf"/>
</dbReference>
<dbReference type="PANTHER" id="PTHR21301:SF12">
    <property type="match status" value="1"/>
</dbReference>
<evidence type="ECO:0008006" key="4">
    <source>
        <dbReference type="Google" id="ProtNLM"/>
    </source>
</evidence>
<feature type="domain" description="GIY-YIG" evidence="1">
    <location>
        <begin position="643"/>
        <end position="742"/>
    </location>
</feature>
<dbReference type="Ensembl" id="ENSXETT00000115931">
    <property type="protein sequence ID" value="ENSXETP00000110348"/>
    <property type="gene ID" value="ENSXETG00000045234"/>
</dbReference>
<proteinExistence type="predicted"/>
<evidence type="ECO:0000259" key="2">
    <source>
        <dbReference type="PROSITE" id="PS50878"/>
    </source>
</evidence>
<accession>A0A803JQT4</accession>
<dbReference type="Pfam" id="PF26215">
    <property type="entry name" value="HTH_animal"/>
    <property type="match status" value="1"/>
</dbReference>
<evidence type="ECO:0000313" key="3">
    <source>
        <dbReference type="Ensembl" id="ENSXETP00000110348"/>
    </source>
</evidence>